<evidence type="ECO:0000256" key="7">
    <source>
        <dbReference type="ARBA" id="ARBA00023136"/>
    </source>
</evidence>
<sequence>MKTHSYFHRFVTSVVLMSAAAIALKGFYMPEHIALLLRDTGLAPMVYVDVLSFALPLALTVCALLAISSLTSIAPVVFCLGIYVALSGLALYQGLHFDCGCYLPGSVESQVYSQLEPQFIIQALITAVAGGLYAFNLRFMKCTAMHTA</sequence>
<protein>
    <recommendedName>
        <fullName evidence="4">Methylamine utilization protein MauE</fullName>
    </recommendedName>
</protein>
<dbReference type="Pfam" id="PF07291">
    <property type="entry name" value="MauE"/>
    <property type="match status" value="1"/>
</dbReference>
<feature type="transmembrane region" description="Helical" evidence="8">
    <location>
        <begin position="115"/>
        <end position="135"/>
    </location>
</feature>
<keyword evidence="6 8" id="KW-1133">Transmembrane helix</keyword>
<feature type="domain" description="Methylamine utilisation protein MauE" evidence="9">
    <location>
        <begin position="9"/>
        <end position="132"/>
    </location>
</feature>
<reference evidence="10 11" key="1">
    <citation type="submission" date="2012-12" db="EMBL/GenBank/DDBJ databases">
        <title>Genome Assembly of Photobacterium sp. AK15.</title>
        <authorList>
            <person name="Khatri I."/>
            <person name="Vaidya B."/>
            <person name="Srinivas T.N.R."/>
            <person name="Subramanian S."/>
            <person name="Pinnaka A."/>
        </authorList>
    </citation>
    <scope>NUCLEOTIDE SEQUENCE [LARGE SCALE GENOMIC DNA]</scope>
    <source>
        <strain evidence="10 11">AK15</strain>
    </source>
</reference>
<dbReference type="AlphaFoldDB" id="L8J7Q8"/>
<evidence type="ECO:0000256" key="1">
    <source>
        <dbReference type="ARBA" id="ARBA00003475"/>
    </source>
</evidence>
<evidence type="ECO:0000256" key="3">
    <source>
        <dbReference type="ARBA" id="ARBA00004856"/>
    </source>
</evidence>
<keyword evidence="7 8" id="KW-0472">Membrane</keyword>
<keyword evidence="11" id="KW-1185">Reference proteome</keyword>
<evidence type="ECO:0000313" key="10">
    <source>
        <dbReference type="EMBL" id="ELR64895.1"/>
    </source>
</evidence>
<dbReference type="OrthoDB" id="5815076at2"/>
<comment type="caution">
    <text evidence="10">The sequence shown here is derived from an EMBL/GenBank/DDBJ whole genome shotgun (WGS) entry which is preliminary data.</text>
</comment>
<gene>
    <name evidence="10" type="ORF">C942_01985</name>
</gene>
<dbReference type="InterPro" id="IPR009908">
    <property type="entry name" value="Methylamine_util_MauE"/>
</dbReference>
<feature type="transmembrane region" description="Helical" evidence="8">
    <location>
        <begin position="73"/>
        <end position="95"/>
    </location>
</feature>
<dbReference type="GO" id="GO:0030416">
    <property type="term" value="P:methylamine metabolic process"/>
    <property type="evidence" value="ECO:0007669"/>
    <property type="project" value="InterPro"/>
</dbReference>
<evidence type="ECO:0000256" key="4">
    <source>
        <dbReference type="ARBA" id="ARBA00019078"/>
    </source>
</evidence>
<evidence type="ECO:0000256" key="2">
    <source>
        <dbReference type="ARBA" id="ARBA00004141"/>
    </source>
</evidence>
<accession>L8J7Q8</accession>
<evidence type="ECO:0000259" key="9">
    <source>
        <dbReference type="Pfam" id="PF07291"/>
    </source>
</evidence>
<evidence type="ECO:0000313" key="11">
    <source>
        <dbReference type="Proteomes" id="UP000011134"/>
    </source>
</evidence>
<dbReference type="RefSeq" id="WP_007467019.1">
    <property type="nucleotide sequence ID" value="NZ_AMZO01000021.1"/>
</dbReference>
<evidence type="ECO:0000256" key="5">
    <source>
        <dbReference type="ARBA" id="ARBA00022692"/>
    </source>
</evidence>
<dbReference type="GO" id="GO:0016020">
    <property type="term" value="C:membrane"/>
    <property type="evidence" value="ECO:0007669"/>
    <property type="project" value="UniProtKB-SubCell"/>
</dbReference>
<evidence type="ECO:0000256" key="6">
    <source>
        <dbReference type="ARBA" id="ARBA00022989"/>
    </source>
</evidence>
<name>L8J7Q8_9GAMM</name>
<organism evidence="10 11">
    <name type="scientific">Photobacterium marinum</name>
    <dbReference type="NCBI Taxonomy" id="1056511"/>
    <lineage>
        <taxon>Bacteria</taxon>
        <taxon>Pseudomonadati</taxon>
        <taxon>Pseudomonadota</taxon>
        <taxon>Gammaproteobacteria</taxon>
        <taxon>Vibrionales</taxon>
        <taxon>Vibrionaceae</taxon>
        <taxon>Photobacterium</taxon>
    </lineage>
</organism>
<proteinExistence type="predicted"/>
<keyword evidence="5 8" id="KW-0812">Transmembrane</keyword>
<dbReference type="EMBL" id="AMZO01000021">
    <property type="protein sequence ID" value="ELR64895.1"/>
    <property type="molecule type" value="Genomic_DNA"/>
</dbReference>
<dbReference type="Proteomes" id="UP000011134">
    <property type="component" value="Unassembled WGS sequence"/>
</dbReference>
<evidence type="ECO:0000256" key="8">
    <source>
        <dbReference type="SAM" id="Phobius"/>
    </source>
</evidence>
<dbReference type="PATRIC" id="fig|1056511.3.peg.3061"/>
<feature type="transmembrane region" description="Helical" evidence="8">
    <location>
        <begin position="45"/>
        <end position="66"/>
    </location>
</feature>
<comment type="subcellular location">
    <subcellularLocation>
        <location evidence="2">Membrane</location>
        <topology evidence="2">Multi-pass membrane protein</topology>
    </subcellularLocation>
</comment>
<comment type="function">
    <text evidence="1">May be specifically involved in the processing, transport, and/or maturation of the MADH beta-subunit.</text>
</comment>
<comment type="pathway">
    <text evidence="3">One-carbon metabolism; methylamine degradation.</text>
</comment>